<evidence type="ECO:0000256" key="1">
    <source>
        <dbReference type="ARBA" id="ARBA00012417"/>
    </source>
</evidence>
<keyword evidence="5" id="KW-0235">DNA replication</keyword>
<dbReference type="InterPro" id="IPR015199">
    <property type="entry name" value="DNA_pol_III_delta_C"/>
</dbReference>
<keyword evidence="6" id="KW-0239">DNA-directed DNA polymerase</keyword>
<protein>
    <recommendedName>
        <fullName evidence="2">DNA polymerase III subunit delta'</fullName>
        <ecNumber evidence="1">2.7.7.7</ecNumber>
    </recommendedName>
</protein>
<dbReference type="NCBIfam" id="TIGR00678">
    <property type="entry name" value="holB"/>
    <property type="match status" value="1"/>
</dbReference>
<evidence type="ECO:0000256" key="3">
    <source>
        <dbReference type="ARBA" id="ARBA00022679"/>
    </source>
</evidence>
<gene>
    <name evidence="9" type="ORF">Q4521_17465</name>
</gene>
<dbReference type="GO" id="GO:0009360">
    <property type="term" value="C:DNA polymerase III complex"/>
    <property type="evidence" value="ECO:0007669"/>
    <property type="project" value="InterPro"/>
</dbReference>
<dbReference type="Pfam" id="PF09115">
    <property type="entry name" value="DNApol3-delta_C"/>
    <property type="match status" value="1"/>
</dbReference>
<dbReference type="RefSeq" id="WP_303493656.1">
    <property type="nucleotide sequence ID" value="NZ_JAUOPB010000013.1"/>
</dbReference>
<dbReference type="SUPFAM" id="SSF52540">
    <property type="entry name" value="P-loop containing nucleoside triphosphate hydrolases"/>
    <property type="match status" value="1"/>
</dbReference>
<accession>A0AAW7X9E6</accession>
<dbReference type="EMBL" id="JAUOPB010000013">
    <property type="protein sequence ID" value="MDO6424278.1"/>
    <property type="molecule type" value="Genomic_DNA"/>
</dbReference>
<dbReference type="Pfam" id="PF13177">
    <property type="entry name" value="DNA_pol3_delta2"/>
    <property type="match status" value="1"/>
</dbReference>
<proteinExistence type="predicted"/>
<dbReference type="GO" id="GO:0006261">
    <property type="term" value="P:DNA-templated DNA replication"/>
    <property type="evidence" value="ECO:0007669"/>
    <property type="project" value="TreeGrafter"/>
</dbReference>
<dbReference type="GO" id="GO:0003887">
    <property type="term" value="F:DNA-directed DNA polymerase activity"/>
    <property type="evidence" value="ECO:0007669"/>
    <property type="project" value="UniProtKB-KW"/>
</dbReference>
<evidence type="ECO:0000259" key="8">
    <source>
        <dbReference type="Pfam" id="PF09115"/>
    </source>
</evidence>
<dbReference type="PANTHER" id="PTHR11669">
    <property type="entry name" value="REPLICATION FACTOR C / DNA POLYMERASE III GAMMA-TAU SUBUNIT"/>
    <property type="match status" value="1"/>
</dbReference>
<comment type="caution">
    <text evidence="9">The sequence shown here is derived from an EMBL/GenBank/DDBJ whole genome shotgun (WGS) entry which is preliminary data.</text>
</comment>
<comment type="catalytic activity">
    <reaction evidence="7">
        <text>DNA(n) + a 2'-deoxyribonucleoside 5'-triphosphate = DNA(n+1) + diphosphate</text>
        <dbReference type="Rhea" id="RHEA:22508"/>
        <dbReference type="Rhea" id="RHEA-COMP:17339"/>
        <dbReference type="Rhea" id="RHEA-COMP:17340"/>
        <dbReference type="ChEBI" id="CHEBI:33019"/>
        <dbReference type="ChEBI" id="CHEBI:61560"/>
        <dbReference type="ChEBI" id="CHEBI:173112"/>
        <dbReference type="EC" id="2.7.7.7"/>
    </reaction>
</comment>
<reference evidence="9" key="1">
    <citation type="submission" date="2023-07" db="EMBL/GenBank/DDBJ databases">
        <title>Genome content predicts the carbon catabolic preferences of heterotrophic bacteria.</title>
        <authorList>
            <person name="Gralka M."/>
        </authorList>
    </citation>
    <scope>NUCLEOTIDE SEQUENCE</scope>
    <source>
        <strain evidence="9">I3M17_2</strain>
    </source>
</reference>
<dbReference type="EC" id="2.7.7.7" evidence="1"/>
<evidence type="ECO:0000313" key="10">
    <source>
        <dbReference type="Proteomes" id="UP001169760"/>
    </source>
</evidence>
<dbReference type="GO" id="GO:0008408">
    <property type="term" value="F:3'-5' exonuclease activity"/>
    <property type="evidence" value="ECO:0007669"/>
    <property type="project" value="InterPro"/>
</dbReference>
<dbReference type="InterPro" id="IPR027417">
    <property type="entry name" value="P-loop_NTPase"/>
</dbReference>
<evidence type="ECO:0000256" key="5">
    <source>
        <dbReference type="ARBA" id="ARBA00022705"/>
    </source>
</evidence>
<dbReference type="PANTHER" id="PTHR11669:SF8">
    <property type="entry name" value="DNA POLYMERASE III SUBUNIT DELTA"/>
    <property type="match status" value="1"/>
</dbReference>
<dbReference type="GO" id="GO:0003677">
    <property type="term" value="F:DNA binding"/>
    <property type="evidence" value="ECO:0007669"/>
    <property type="project" value="InterPro"/>
</dbReference>
<evidence type="ECO:0000256" key="6">
    <source>
        <dbReference type="ARBA" id="ARBA00022932"/>
    </source>
</evidence>
<evidence type="ECO:0000256" key="7">
    <source>
        <dbReference type="ARBA" id="ARBA00049244"/>
    </source>
</evidence>
<sequence length="331" mass="36509">MSLVPMPPYPWLESVWDEFAERLAQKRVPHALLITGQEGLGSDTLAKAMGQLLLCLSPLEGIACGKCRACQLLQAGSHPDLLWIAPEEAGKQIKIDQIRKVTEFVSKTAQQGGKKVVVVTPTEAMNNNSSNALLKSLEEPAGDTVLILITFQESQILPTIRSRCARIVLTTPSYDMAQSWLEENGHQAAIPLLGEAGGAPLKGVEWLKTEYVEQRQKAMACLEQLASQTRGPVSAVAQLGGISAPVLVELMLNLVDSLITTKLAPSSVRAEQRQESIQPLAQYMERVSGQMLFRFRERLCEQKLKLIRNANLNQTLFIEELLMDWQLVAKS</sequence>
<keyword evidence="3 9" id="KW-0808">Transferase</keyword>
<dbReference type="Gene3D" id="3.40.50.300">
    <property type="entry name" value="P-loop containing nucleotide triphosphate hydrolases"/>
    <property type="match status" value="1"/>
</dbReference>
<feature type="domain" description="DNA polymerase III delta subunit C-terminal" evidence="8">
    <location>
        <begin position="211"/>
        <end position="325"/>
    </location>
</feature>
<evidence type="ECO:0000313" key="9">
    <source>
        <dbReference type="EMBL" id="MDO6424278.1"/>
    </source>
</evidence>
<evidence type="ECO:0000256" key="2">
    <source>
        <dbReference type="ARBA" id="ARBA00014363"/>
    </source>
</evidence>
<evidence type="ECO:0000256" key="4">
    <source>
        <dbReference type="ARBA" id="ARBA00022695"/>
    </source>
</evidence>
<dbReference type="InterPro" id="IPR004622">
    <property type="entry name" value="DNA_pol_HolB"/>
</dbReference>
<dbReference type="Proteomes" id="UP001169760">
    <property type="component" value="Unassembled WGS sequence"/>
</dbReference>
<dbReference type="AlphaFoldDB" id="A0AAW7X9E6"/>
<organism evidence="9 10">
    <name type="scientific">Saccharophagus degradans</name>
    <dbReference type="NCBI Taxonomy" id="86304"/>
    <lineage>
        <taxon>Bacteria</taxon>
        <taxon>Pseudomonadati</taxon>
        <taxon>Pseudomonadota</taxon>
        <taxon>Gammaproteobacteria</taxon>
        <taxon>Cellvibrionales</taxon>
        <taxon>Cellvibrionaceae</taxon>
        <taxon>Saccharophagus</taxon>
    </lineage>
</organism>
<dbReference type="NCBIfam" id="NF004310">
    <property type="entry name" value="PRK05707.1"/>
    <property type="match status" value="1"/>
</dbReference>
<name>A0AAW7X9E6_9GAMM</name>
<keyword evidence="4 9" id="KW-0548">Nucleotidyltransferase</keyword>
<dbReference type="InterPro" id="IPR050238">
    <property type="entry name" value="DNA_Rep/Repair_Clamp_Loader"/>
</dbReference>